<keyword evidence="4" id="KW-1185">Reference proteome</keyword>
<name>A0ABU1Y3C8_9FLAO</name>
<feature type="region of interest" description="Disordered" evidence="1">
    <location>
        <begin position="47"/>
        <end position="98"/>
    </location>
</feature>
<reference evidence="3 4" key="1">
    <citation type="submission" date="2023-07" db="EMBL/GenBank/DDBJ databases">
        <title>Sorghum-associated microbial communities from plants grown in Nebraska, USA.</title>
        <authorList>
            <person name="Schachtman D."/>
        </authorList>
    </citation>
    <scope>NUCLEOTIDE SEQUENCE [LARGE SCALE GENOMIC DNA]</scope>
    <source>
        <strain evidence="3 4">4129</strain>
    </source>
</reference>
<evidence type="ECO:0008006" key="5">
    <source>
        <dbReference type="Google" id="ProtNLM"/>
    </source>
</evidence>
<keyword evidence="2" id="KW-0732">Signal</keyword>
<dbReference type="PROSITE" id="PS51257">
    <property type="entry name" value="PROKAR_LIPOPROTEIN"/>
    <property type="match status" value="1"/>
</dbReference>
<comment type="caution">
    <text evidence="3">The sequence shown here is derived from an EMBL/GenBank/DDBJ whole genome shotgun (WGS) entry which is preliminary data.</text>
</comment>
<evidence type="ECO:0000313" key="3">
    <source>
        <dbReference type="EMBL" id="MDR7208732.1"/>
    </source>
</evidence>
<evidence type="ECO:0000313" key="4">
    <source>
        <dbReference type="Proteomes" id="UP001269081"/>
    </source>
</evidence>
<evidence type="ECO:0000256" key="1">
    <source>
        <dbReference type="SAM" id="MobiDB-lite"/>
    </source>
</evidence>
<proteinExistence type="predicted"/>
<organism evidence="3 4">
    <name type="scientific">Flavobacterium piscis</name>
    <dbReference type="NCBI Taxonomy" id="1114874"/>
    <lineage>
        <taxon>Bacteria</taxon>
        <taxon>Pseudomonadati</taxon>
        <taxon>Bacteroidota</taxon>
        <taxon>Flavobacteriia</taxon>
        <taxon>Flavobacteriales</taxon>
        <taxon>Flavobacteriaceae</taxon>
        <taxon>Flavobacterium</taxon>
    </lineage>
</organism>
<feature type="compositionally biased region" description="Low complexity" evidence="1">
    <location>
        <begin position="58"/>
        <end position="80"/>
    </location>
</feature>
<accession>A0ABU1Y3C8</accession>
<sequence>MKTLFKSKLAFLLVLTGLAFSCKKNETAPADNYNSEIDSTEMAVDTIGPNVDTTNVNSGTTGTTGATGESSTGSGSAGTTQKGNPNVRADSTSSANRE</sequence>
<feature type="compositionally biased region" description="Polar residues" evidence="1">
    <location>
        <begin position="81"/>
        <end position="98"/>
    </location>
</feature>
<protein>
    <recommendedName>
        <fullName evidence="5">Collagen-like protein</fullName>
    </recommendedName>
</protein>
<gene>
    <name evidence="3" type="ORF">J2W48_000662</name>
</gene>
<evidence type="ECO:0000256" key="2">
    <source>
        <dbReference type="SAM" id="SignalP"/>
    </source>
</evidence>
<feature type="signal peptide" evidence="2">
    <location>
        <begin position="1"/>
        <end position="21"/>
    </location>
</feature>
<dbReference type="RefSeq" id="WP_310278025.1">
    <property type="nucleotide sequence ID" value="NZ_JAVDWQ010000002.1"/>
</dbReference>
<dbReference type="EMBL" id="JAVDWQ010000002">
    <property type="protein sequence ID" value="MDR7208732.1"/>
    <property type="molecule type" value="Genomic_DNA"/>
</dbReference>
<dbReference type="Proteomes" id="UP001269081">
    <property type="component" value="Unassembled WGS sequence"/>
</dbReference>
<feature type="chain" id="PRO_5046745955" description="Collagen-like protein" evidence="2">
    <location>
        <begin position="22"/>
        <end position="98"/>
    </location>
</feature>